<evidence type="ECO:0000256" key="2">
    <source>
        <dbReference type="ARBA" id="ARBA00023125"/>
    </source>
</evidence>
<feature type="region of interest" description="Disordered" evidence="5">
    <location>
        <begin position="96"/>
        <end position="131"/>
    </location>
</feature>
<gene>
    <name evidence="6" type="ORF">JRO89_XS07G0017200</name>
</gene>
<evidence type="ECO:0000313" key="6">
    <source>
        <dbReference type="EMBL" id="KAH7567103.1"/>
    </source>
</evidence>
<feature type="coiled-coil region" evidence="4">
    <location>
        <begin position="182"/>
        <end position="209"/>
    </location>
</feature>
<dbReference type="PANTHER" id="PTHR22952:SF433">
    <property type="entry name" value="PROTEIN FD"/>
    <property type="match status" value="1"/>
</dbReference>
<sequence>MWSSSSGRKKNNNDNNNYNNNNRVSISPSKSSSICSSPSSLSPSSPNASTRKSMEEVWKDINLASLHGHSDTATATATATTNCRGFPGLILQDFFARPFNEDPPPPPPPPTTKKTRSKGAAAAAFSNNESSSPLGDITAAFGSLAPPPKATMLSLNSTSGCDFHFPENRPNQSQRFNSHAYTNELELEVAHLLEENAELRRQLDKFLAASEKLPKKHSLCRTSTAPF</sequence>
<feature type="region of interest" description="Disordered" evidence="5">
    <location>
        <begin position="1"/>
        <end position="54"/>
    </location>
</feature>
<comment type="subcellular location">
    <subcellularLocation>
        <location evidence="1">Nucleus</location>
    </subcellularLocation>
</comment>
<evidence type="ECO:0000256" key="1">
    <source>
        <dbReference type="ARBA" id="ARBA00004123"/>
    </source>
</evidence>
<protein>
    <submittedName>
        <fullName evidence="6">Uncharacterized protein</fullName>
    </submittedName>
</protein>
<feature type="compositionally biased region" description="Pro residues" evidence="5">
    <location>
        <begin position="101"/>
        <end position="111"/>
    </location>
</feature>
<comment type="caution">
    <text evidence="6">The sequence shown here is derived from an EMBL/GenBank/DDBJ whole genome shotgun (WGS) entry which is preliminary data.</text>
</comment>
<keyword evidence="3" id="KW-0539">Nucleus</keyword>
<name>A0ABQ8HS03_9ROSI</name>
<feature type="compositionally biased region" description="Low complexity" evidence="5">
    <location>
        <begin position="13"/>
        <end position="46"/>
    </location>
</feature>
<evidence type="ECO:0000256" key="4">
    <source>
        <dbReference type="SAM" id="Coils"/>
    </source>
</evidence>
<accession>A0ABQ8HS03</accession>
<dbReference type="Proteomes" id="UP000827721">
    <property type="component" value="Unassembled WGS sequence"/>
</dbReference>
<keyword evidence="4" id="KW-0175">Coiled coil</keyword>
<dbReference type="PANTHER" id="PTHR22952">
    <property type="entry name" value="CAMP-RESPONSE ELEMENT BINDING PROTEIN-RELATED"/>
    <property type="match status" value="1"/>
</dbReference>
<keyword evidence="2" id="KW-0238">DNA-binding</keyword>
<evidence type="ECO:0000313" key="7">
    <source>
        <dbReference type="Proteomes" id="UP000827721"/>
    </source>
</evidence>
<evidence type="ECO:0000256" key="5">
    <source>
        <dbReference type="SAM" id="MobiDB-lite"/>
    </source>
</evidence>
<dbReference type="InterPro" id="IPR043452">
    <property type="entry name" value="BZIP46-like"/>
</dbReference>
<reference evidence="6 7" key="1">
    <citation type="submission" date="2021-02" db="EMBL/GenBank/DDBJ databases">
        <title>Plant Genome Project.</title>
        <authorList>
            <person name="Zhang R.-G."/>
        </authorList>
    </citation>
    <scope>NUCLEOTIDE SEQUENCE [LARGE SCALE GENOMIC DNA]</scope>
    <source>
        <tissue evidence="6">Leaves</tissue>
    </source>
</reference>
<organism evidence="6 7">
    <name type="scientific">Xanthoceras sorbifolium</name>
    <dbReference type="NCBI Taxonomy" id="99658"/>
    <lineage>
        <taxon>Eukaryota</taxon>
        <taxon>Viridiplantae</taxon>
        <taxon>Streptophyta</taxon>
        <taxon>Embryophyta</taxon>
        <taxon>Tracheophyta</taxon>
        <taxon>Spermatophyta</taxon>
        <taxon>Magnoliopsida</taxon>
        <taxon>eudicotyledons</taxon>
        <taxon>Gunneridae</taxon>
        <taxon>Pentapetalae</taxon>
        <taxon>rosids</taxon>
        <taxon>malvids</taxon>
        <taxon>Sapindales</taxon>
        <taxon>Sapindaceae</taxon>
        <taxon>Xanthoceroideae</taxon>
        <taxon>Xanthoceras</taxon>
    </lineage>
</organism>
<proteinExistence type="predicted"/>
<evidence type="ECO:0000256" key="3">
    <source>
        <dbReference type="ARBA" id="ARBA00023242"/>
    </source>
</evidence>
<keyword evidence="7" id="KW-1185">Reference proteome</keyword>
<dbReference type="EMBL" id="JAFEMO010000007">
    <property type="protein sequence ID" value="KAH7567103.1"/>
    <property type="molecule type" value="Genomic_DNA"/>
</dbReference>